<dbReference type="Pfam" id="PF00096">
    <property type="entry name" value="zf-C2H2"/>
    <property type="match status" value="5"/>
</dbReference>
<evidence type="ECO:0000256" key="4">
    <source>
        <dbReference type="ARBA" id="ARBA00022833"/>
    </source>
</evidence>
<dbReference type="PROSITE" id="PS00028">
    <property type="entry name" value="ZINC_FINGER_C2H2_1"/>
    <property type="match status" value="15"/>
</dbReference>
<evidence type="ECO:0000313" key="10">
    <source>
        <dbReference type="Proteomes" id="UP001652661"/>
    </source>
</evidence>
<feature type="region of interest" description="Disordered" evidence="8">
    <location>
        <begin position="174"/>
        <end position="230"/>
    </location>
</feature>
<dbReference type="PANTHER" id="PTHR24379">
    <property type="entry name" value="KRAB AND ZINC FINGER DOMAIN-CONTAINING"/>
    <property type="match status" value="1"/>
</dbReference>
<sequence>MSRRKQAKPRACLKLGEKEDEENTGLLEPKEELLSGDEEVEDNEDEDEEEATPEGDVGLGQEQEQPNESQQQCWPTADEPAAPAAVAKEEAEELQHPRDEVVASDADAAAASTSAANANGHCKSSGGDDEEADPEPEPEDLELDEDLLSLSGDDEDYDDEELQSLDSFYSDMYSTHTSSSYSPSISDGTMTPNSHHLPGAPTTAGASSQEDHHHSTDGKLNGGTDGEELVKPKRLPHFHHHHHHHYHHQQALKIANKLRKINKEAKMGAGGGAGSGGAGSKFDKLTGEGIKARGDGSYQCQFCDKSFPRLGYLKHHVQSHAEHLPFKCEYCSKLFKHKRSRDRHKKLHTNERNYKCPHCEAAFSRSDHLKIHMKTHDIQKPFQCSMCNRGYNTAAALTSHMQKHKKNAAILAAGGNPNALNYSPRSTGSASASVSSNGSLQKRRYALALASDSSPSRLDFPKRSRSSHVGGGNGGGTTTTTATPTPLLRCSYCPKVTEFSSLEQLNAHLQSVHEQQHQHAAKTPVAPEGESFQLSCEYCTMKFGNIAGLFQHMRSTHLDRLSSPNSYYEHFNRLATAGTFSPRLALDLPKIKPDLGSPERETTRAAEEDLPTDLSSNKRRPQTPNPQQLQSQQLAPPAAPPGVFFCNQCNAGLPDFESFRNHLKSHIAEGMQMVCPHCGLSLPEQSEFERHVVGHFLITGSEFNCSTSCGKSFAKSEDLQQHLLSEHVLTLLKCSLCSELCESRMAMQLHLACTHSQETKLLRCSACLELFRSDAEFHVHVKTRHQLGGHPSMGATPSAPANPLQCMFCRAVCSSELEMHFHLAAHARQFRCPSCPETFHVEFLLDRHMQSQHGGGVKDKEQQRGSPNMGSLYVNALLPPLAAAAAAAAATNNNSSIIDYNVAFKGLFGGGAGGGAASGAGSGSGGGSGAAPPSGNKFYSPLQVDTNALKAQTSPHPALMYGLSQRYLMEMYAAKSTSPAGGNEGNPQTPQAPQATAPQPPSVAPTTATFSCGMCERQDLRSEAELHSHRKLAHNLKTGVSLRCAYCAGNFKSRAELEQHMKSCHNSTGKHKCLICDEVFPSPAILAEHKLQHSKVGQSGKCSHCGQPLEDVAAFRAHLSEHGSDGATLPLACICCRQTLHSEFELSLHAKFHTKSASSGGSLQEPVCALCLEPLPDVPVEGPAKLCEKCCRKHNLNGKRGKPSDPPLQAPPSAGGTAVFVENRCNLCKMILPHAQKLQEHLVEHTFAGTEQRGFNCYICSAVFTAPGGLLNHMAEHGAHSRPYDCSLCPEKFYFRAELEHHQRSHELRPQATRPAMPKVEAPSIRNSPPICESPPSRSRSPTINVKQELYETDTVESGAGEDEPEENPQEDEEYIEVEQVPHETRTSELGSQMERSTSSA</sequence>
<feature type="compositionally biased region" description="Gly residues" evidence="8">
    <location>
        <begin position="915"/>
        <end position="929"/>
    </location>
</feature>
<dbReference type="Gene3D" id="3.30.160.60">
    <property type="entry name" value="Classic Zinc Finger"/>
    <property type="match status" value="9"/>
</dbReference>
<keyword evidence="1" id="KW-0479">Metal-binding</keyword>
<evidence type="ECO:0000256" key="7">
    <source>
        <dbReference type="PROSITE-ProRule" id="PRU00042"/>
    </source>
</evidence>
<keyword evidence="6" id="KW-0804">Transcription</keyword>
<reference evidence="10" key="1">
    <citation type="submission" date="2025-05" db="UniProtKB">
        <authorList>
            <consortium name="RefSeq"/>
        </authorList>
    </citation>
    <scope>NUCLEOTIDE SEQUENCE [LARGE SCALE GENOMIC DNA]</scope>
    <source>
        <strain evidence="10">14028-0561.14</strain>
    </source>
</reference>
<feature type="compositionally biased region" description="Low complexity" evidence="8">
    <location>
        <begin position="987"/>
        <end position="997"/>
    </location>
</feature>
<feature type="region of interest" description="Disordered" evidence="8">
    <location>
        <begin position="1304"/>
        <end position="1401"/>
    </location>
</feature>
<evidence type="ECO:0000256" key="3">
    <source>
        <dbReference type="ARBA" id="ARBA00022771"/>
    </source>
</evidence>
<dbReference type="InterPro" id="IPR036236">
    <property type="entry name" value="Znf_C2H2_sf"/>
</dbReference>
<reference evidence="11" key="2">
    <citation type="submission" date="2025-08" db="UniProtKB">
        <authorList>
            <consortium name="RefSeq"/>
        </authorList>
    </citation>
    <scope>IDENTIFICATION</scope>
    <source>
        <strain evidence="11">14028-0561.14</strain>
        <tissue evidence="11">Whole fly</tissue>
    </source>
</reference>
<keyword evidence="3 7" id="KW-0863">Zinc-finger</keyword>
<name>A0ABM4GD46_DROKI</name>
<feature type="region of interest" description="Disordered" evidence="8">
    <location>
        <begin position="976"/>
        <end position="1005"/>
    </location>
</feature>
<dbReference type="Proteomes" id="UP001652661">
    <property type="component" value="Chromosome 2R"/>
</dbReference>
<feature type="region of interest" description="Disordered" evidence="8">
    <location>
        <begin position="451"/>
        <end position="482"/>
    </location>
</feature>
<accession>A0ABM4GD46</accession>
<feature type="domain" description="C2H2-type" evidence="9">
    <location>
        <begin position="830"/>
        <end position="858"/>
    </location>
</feature>
<dbReference type="GeneID" id="108074764"/>
<feature type="region of interest" description="Disordered" evidence="8">
    <location>
        <begin position="915"/>
        <end position="939"/>
    </location>
</feature>
<feature type="region of interest" description="Disordered" evidence="8">
    <location>
        <begin position="588"/>
        <end position="636"/>
    </location>
</feature>
<feature type="domain" description="C2H2-type" evidence="9">
    <location>
        <begin position="703"/>
        <end position="727"/>
    </location>
</feature>
<keyword evidence="4" id="KW-0862">Zinc</keyword>
<evidence type="ECO:0000256" key="5">
    <source>
        <dbReference type="ARBA" id="ARBA00023015"/>
    </source>
</evidence>
<evidence type="ECO:0000259" key="9">
    <source>
        <dbReference type="PROSITE" id="PS50157"/>
    </source>
</evidence>
<evidence type="ECO:0000256" key="2">
    <source>
        <dbReference type="ARBA" id="ARBA00022737"/>
    </source>
</evidence>
<keyword evidence="10" id="KW-1185">Reference proteome</keyword>
<keyword evidence="2" id="KW-0677">Repeat</keyword>
<feature type="compositionally biased region" description="Low complexity" evidence="8">
    <location>
        <begin position="103"/>
        <end position="119"/>
    </location>
</feature>
<feature type="compositionally biased region" description="Low complexity" evidence="8">
    <location>
        <begin position="174"/>
        <end position="189"/>
    </location>
</feature>
<proteinExistence type="predicted"/>
<dbReference type="SUPFAM" id="SSF57667">
    <property type="entry name" value="beta-beta-alpha zinc fingers"/>
    <property type="match status" value="5"/>
</dbReference>
<organism evidence="10 11">
    <name type="scientific">Drosophila kikkawai</name>
    <name type="common">Fruit fly</name>
    <dbReference type="NCBI Taxonomy" id="30033"/>
    <lineage>
        <taxon>Eukaryota</taxon>
        <taxon>Metazoa</taxon>
        <taxon>Ecdysozoa</taxon>
        <taxon>Arthropoda</taxon>
        <taxon>Hexapoda</taxon>
        <taxon>Insecta</taxon>
        <taxon>Pterygota</taxon>
        <taxon>Neoptera</taxon>
        <taxon>Endopterygota</taxon>
        <taxon>Diptera</taxon>
        <taxon>Brachycera</taxon>
        <taxon>Muscomorpha</taxon>
        <taxon>Ephydroidea</taxon>
        <taxon>Drosophilidae</taxon>
        <taxon>Drosophila</taxon>
        <taxon>Sophophora</taxon>
    </lineage>
</organism>
<gene>
    <name evidence="11" type="primary">L</name>
</gene>
<keyword evidence="5" id="KW-0805">Transcription regulation</keyword>
<dbReference type="PROSITE" id="PS50157">
    <property type="entry name" value="ZINC_FINGER_C2H2_2"/>
    <property type="match status" value="9"/>
</dbReference>
<feature type="compositionally biased region" description="Low complexity" evidence="8">
    <location>
        <begin position="61"/>
        <end position="86"/>
    </location>
</feature>
<feature type="domain" description="C2H2-type" evidence="9">
    <location>
        <begin position="382"/>
        <end position="409"/>
    </location>
</feature>
<feature type="domain" description="C2H2-type" evidence="9">
    <location>
        <begin position="326"/>
        <end position="353"/>
    </location>
</feature>
<protein>
    <submittedName>
        <fullName evidence="11">Zinc finger protein 423 homolog isoform X1</fullName>
    </submittedName>
</protein>
<feature type="compositionally biased region" description="Acidic residues" evidence="8">
    <location>
        <begin position="34"/>
        <end position="53"/>
    </location>
</feature>
<dbReference type="InterPro" id="IPR013087">
    <property type="entry name" value="Znf_C2H2_type"/>
</dbReference>
<dbReference type="PANTHER" id="PTHR24379:SF121">
    <property type="entry name" value="C2H2-TYPE DOMAIN-CONTAINING PROTEIN"/>
    <property type="match status" value="1"/>
</dbReference>
<feature type="compositionally biased region" description="Polar residues" evidence="8">
    <location>
        <begin position="1336"/>
        <end position="1346"/>
    </location>
</feature>
<feature type="domain" description="C2H2-type" evidence="9">
    <location>
        <begin position="1284"/>
        <end position="1311"/>
    </location>
</feature>
<dbReference type="SMART" id="SM00355">
    <property type="entry name" value="ZnF_C2H2"/>
    <property type="match status" value="21"/>
</dbReference>
<feature type="compositionally biased region" description="Acidic residues" evidence="8">
    <location>
        <begin position="1351"/>
        <end position="1377"/>
    </location>
</feature>
<feature type="compositionally biased region" description="Basic and acidic residues" evidence="8">
    <location>
        <begin position="87"/>
        <end position="101"/>
    </location>
</feature>
<evidence type="ECO:0000256" key="8">
    <source>
        <dbReference type="SAM" id="MobiDB-lite"/>
    </source>
</evidence>
<dbReference type="RefSeq" id="XP_070140636.1">
    <property type="nucleotide sequence ID" value="XM_070284535.1"/>
</dbReference>
<evidence type="ECO:0000313" key="11">
    <source>
        <dbReference type="RefSeq" id="XP_070140636.1"/>
    </source>
</evidence>
<feature type="compositionally biased region" description="Basic and acidic residues" evidence="8">
    <location>
        <begin position="589"/>
        <end position="607"/>
    </location>
</feature>
<evidence type="ECO:0000256" key="1">
    <source>
        <dbReference type="ARBA" id="ARBA00022723"/>
    </source>
</evidence>
<feature type="compositionally biased region" description="Low complexity" evidence="8">
    <location>
        <begin position="625"/>
        <end position="636"/>
    </location>
</feature>
<feature type="domain" description="C2H2-type" evidence="9">
    <location>
        <begin position="298"/>
        <end position="325"/>
    </location>
</feature>
<feature type="compositionally biased region" description="Acidic residues" evidence="8">
    <location>
        <begin position="127"/>
        <end position="158"/>
    </location>
</feature>
<feature type="domain" description="C2H2-type" evidence="9">
    <location>
        <begin position="354"/>
        <end position="381"/>
    </location>
</feature>
<evidence type="ECO:0000256" key="6">
    <source>
        <dbReference type="ARBA" id="ARBA00023163"/>
    </source>
</evidence>
<feature type="compositionally biased region" description="Polar residues" evidence="8">
    <location>
        <begin position="1388"/>
        <end position="1401"/>
    </location>
</feature>
<feature type="region of interest" description="Disordered" evidence="8">
    <location>
        <begin position="1"/>
        <end position="158"/>
    </location>
</feature>
<feature type="domain" description="C2H2-type" evidence="9">
    <location>
        <begin position="534"/>
        <end position="562"/>
    </location>
</feature>
<feature type="domain" description="C2H2-type" evidence="9">
    <location>
        <begin position="1042"/>
        <end position="1070"/>
    </location>
</feature>